<dbReference type="OrthoDB" id="3014265at2759"/>
<evidence type="ECO:0000256" key="6">
    <source>
        <dbReference type="ARBA" id="ARBA00022833"/>
    </source>
</evidence>
<comment type="catalytic activity">
    <reaction evidence="10">
        <text>tRNA(Leu) + L-leucine + ATP = L-leucyl-tRNA(Leu) + AMP + diphosphate</text>
        <dbReference type="Rhea" id="RHEA:11688"/>
        <dbReference type="Rhea" id="RHEA-COMP:9613"/>
        <dbReference type="Rhea" id="RHEA-COMP:9622"/>
        <dbReference type="ChEBI" id="CHEBI:30616"/>
        <dbReference type="ChEBI" id="CHEBI:33019"/>
        <dbReference type="ChEBI" id="CHEBI:57427"/>
        <dbReference type="ChEBI" id="CHEBI:78442"/>
        <dbReference type="ChEBI" id="CHEBI:78494"/>
        <dbReference type="ChEBI" id="CHEBI:456215"/>
        <dbReference type="EC" id="6.1.1.4"/>
    </reaction>
</comment>
<name>A0A9P7G204_9AGAR</name>
<reference evidence="14" key="2">
    <citation type="submission" date="2021-10" db="EMBL/GenBank/DDBJ databases">
        <title>Phylogenomics reveals ancestral predisposition of the termite-cultivated fungus Termitomyces towards a domesticated lifestyle.</title>
        <authorList>
            <person name="Auxier B."/>
            <person name="Grum-Grzhimaylo A."/>
            <person name="Cardenas M.E."/>
            <person name="Lodge J.D."/>
            <person name="Laessoe T."/>
            <person name="Pedersen O."/>
            <person name="Smith M.E."/>
            <person name="Kuyper T.W."/>
            <person name="Franco-Molano E.A."/>
            <person name="Baroni T.J."/>
            <person name="Aanen D.K."/>
        </authorList>
    </citation>
    <scope>NUCLEOTIDE SEQUENCE</scope>
    <source>
        <strain evidence="14">AP01</strain>
        <tissue evidence="14">Mycelium</tissue>
    </source>
</reference>
<evidence type="ECO:0000259" key="13">
    <source>
        <dbReference type="Pfam" id="PF08264"/>
    </source>
</evidence>
<dbReference type="InterPro" id="IPR013155">
    <property type="entry name" value="M/V/L/I-tRNA-synth_anticd-bd"/>
</dbReference>
<dbReference type="PANTHER" id="PTHR45794">
    <property type="entry name" value="LEUCYL-TRNA SYNTHETASE"/>
    <property type="match status" value="1"/>
</dbReference>
<evidence type="ECO:0000256" key="7">
    <source>
        <dbReference type="ARBA" id="ARBA00022840"/>
    </source>
</evidence>
<dbReference type="InterPro" id="IPR014729">
    <property type="entry name" value="Rossmann-like_a/b/a_fold"/>
</dbReference>
<protein>
    <recommendedName>
        <fullName evidence="16">Leucyl-tRNA synthetase</fullName>
    </recommendedName>
</protein>
<keyword evidence="6" id="KW-0862">Zinc</keyword>
<dbReference type="InterPro" id="IPR009080">
    <property type="entry name" value="tRNAsynth_Ia_anticodon-bd"/>
</dbReference>
<proteinExistence type="inferred from homology"/>
<evidence type="ECO:0000256" key="5">
    <source>
        <dbReference type="ARBA" id="ARBA00022741"/>
    </source>
</evidence>
<keyword evidence="7" id="KW-0067">ATP-binding</keyword>
<dbReference type="EMBL" id="JABCKV010002226">
    <property type="protein sequence ID" value="KAG5639352.1"/>
    <property type="molecule type" value="Genomic_DNA"/>
</dbReference>
<evidence type="ECO:0000259" key="12">
    <source>
        <dbReference type="Pfam" id="PF01406"/>
    </source>
</evidence>
<evidence type="ECO:0000256" key="3">
    <source>
        <dbReference type="ARBA" id="ARBA00022598"/>
    </source>
</evidence>
<feature type="non-terminal residue" evidence="14">
    <location>
        <position position="383"/>
    </location>
</feature>
<dbReference type="Pfam" id="PF08264">
    <property type="entry name" value="Anticodon_1"/>
    <property type="match status" value="1"/>
</dbReference>
<evidence type="ECO:0000313" key="15">
    <source>
        <dbReference type="Proteomes" id="UP000775547"/>
    </source>
</evidence>
<evidence type="ECO:0000256" key="4">
    <source>
        <dbReference type="ARBA" id="ARBA00022723"/>
    </source>
</evidence>
<keyword evidence="8" id="KW-0648">Protein biosynthesis</keyword>
<evidence type="ECO:0000256" key="9">
    <source>
        <dbReference type="ARBA" id="ARBA00023146"/>
    </source>
</evidence>
<dbReference type="Pfam" id="PF01406">
    <property type="entry name" value="tRNA-synt_1e"/>
    <property type="match status" value="1"/>
</dbReference>
<keyword evidence="5" id="KW-0547">Nucleotide-binding</keyword>
<evidence type="ECO:0000256" key="11">
    <source>
        <dbReference type="SAM" id="MobiDB-lite"/>
    </source>
</evidence>
<feature type="region of interest" description="Disordered" evidence="11">
    <location>
        <begin position="360"/>
        <end position="383"/>
    </location>
</feature>
<evidence type="ECO:0000256" key="10">
    <source>
        <dbReference type="ARBA" id="ARBA00047469"/>
    </source>
</evidence>
<evidence type="ECO:0008006" key="16">
    <source>
        <dbReference type="Google" id="ProtNLM"/>
    </source>
</evidence>
<comment type="caution">
    <text evidence="14">The sequence shown here is derived from an EMBL/GenBank/DDBJ whole genome shotgun (WGS) entry which is preliminary data.</text>
</comment>
<organism evidence="14 15">
    <name type="scientific">Asterophora parasitica</name>
    <dbReference type="NCBI Taxonomy" id="117018"/>
    <lineage>
        <taxon>Eukaryota</taxon>
        <taxon>Fungi</taxon>
        <taxon>Dikarya</taxon>
        <taxon>Basidiomycota</taxon>
        <taxon>Agaricomycotina</taxon>
        <taxon>Agaricomycetes</taxon>
        <taxon>Agaricomycetidae</taxon>
        <taxon>Agaricales</taxon>
        <taxon>Tricholomatineae</taxon>
        <taxon>Lyophyllaceae</taxon>
        <taxon>Asterophora</taxon>
    </lineage>
</organism>
<dbReference type="Gene3D" id="1.10.730.10">
    <property type="entry name" value="Isoleucyl-tRNA Synthetase, Domain 1"/>
    <property type="match status" value="1"/>
</dbReference>
<keyword evidence="9" id="KW-0030">Aminoacyl-tRNA synthetase</keyword>
<dbReference type="AlphaFoldDB" id="A0A9P7G204"/>
<dbReference type="PANTHER" id="PTHR45794:SF1">
    <property type="entry name" value="LEUCINE--TRNA LIGASE, CYTOPLASMIC"/>
    <property type="match status" value="1"/>
</dbReference>
<comment type="similarity">
    <text evidence="2">Belongs to the class-I aminoacyl-tRNA synthetase family.</text>
</comment>
<sequence>NLAKTNLYTPETRHAFQRTLAWLNKWACGRTYGLGSKLPWDPHFLVESLSDSTIYMAYYTVAQLLHENSLDGSKPGPLGVTADQLTDEIWEYIFCNGPFPDPSPLAREKADALKHEYEYFYPFDIRSSAKDLVPNHLTFCLYNHAAIFPEDKQPLSMRANGHLTLNGKKMSKSLGNFLTLRDEIRKFGADATRLSLSDAGDGLEDANFEEKTANANILRIHTLLGWCEDMVNDESNLRHGPRTYHDDVFEHEINDLINTMPSHYEAARDWYREMASDIGMHVDLVRYWMRTAALLVTPVAPHFAEHIYSTILKSPTTIQNALWPTPEKPMDETILEAASYMRGTVKTIRDVETALLKMLQKAKGKKGQNAQQMARSTRRSRRP</sequence>
<dbReference type="InterPro" id="IPR032678">
    <property type="entry name" value="tRNA-synt_1_cat_dom"/>
</dbReference>
<evidence type="ECO:0000256" key="2">
    <source>
        <dbReference type="ARBA" id="ARBA00005594"/>
    </source>
</evidence>
<dbReference type="SUPFAM" id="SSF52374">
    <property type="entry name" value="Nucleotidylyl transferase"/>
    <property type="match status" value="1"/>
</dbReference>
<keyword evidence="3" id="KW-0436">Ligase</keyword>
<dbReference type="Proteomes" id="UP000775547">
    <property type="component" value="Unassembled WGS sequence"/>
</dbReference>
<reference evidence="14" key="1">
    <citation type="submission" date="2020-07" db="EMBL/GenBank/DDBJ databases">
        <authorList>
            <person name="Nieuwenhuis M."/>
            <person name="Van De Peppel L.J.J."/>
        </authorList>
    </citation>
    <scope>NUCLEOTIDE SEQUENCE</scope>
    <source>
        <strain evidence="14">AP01</strain>
        <tissue evidence="14">Mycelium</tissue>
    </source>
</reference>
<evidence type="ECO:0000256" key="1">
    <source>
        <dbReference type="ARBA" id="ARBA00001947"/>
    </source>
</evidence>
<accession>A0A9P7G204</accession>
<dbReference type="SUPFAM" id="SSF47323">
    <property type="entry name" value="Anticodon-binding domain of a subclass of class I aminoacyl-tRNA synthetases"/>
    <property type="match status" value="1"/>
</dbReference>
<keyword evidence="4" id="KW-0479">Metal-binding</keyword>
<keyword evidence="15" id="KW-1185">Reference proteome</keyword>
<dbReference type="GO" id="GO:0004823">
    <property type="term" value="F:leucine-tRNA ligase activity"/>
    <property type="evidence" value="ECO:0007669"/>
    <property type="project" value="UniProtKB-EC"/>
</dbReference>
<gene>
    <name evidence="14" type="ORF">DXG03_003766</name>
</gene>
<dbReference type="GO" id="GO:0046872">
    <property type="term" value="F:metal ion binding"/>
    <property type="evidence" value="ECO:0007669"/>
    <property type="project" value="UniProtKB-KW"/>
</dbReference>
<dbReference type="InterPro" id="IPR004493">
    <property type="entry name" value="Leu-tRNA-synth_Ia_arc/euk"/>
</dbReference>
<comment type="cofactor">
    <cofactor evidence="1">
        <name>Zn(2+)</name>
        <dbReference type="ChEBI" id="CHEBI:29105"/>
    </cofactor>
</comment>
<feature type="domain" description="tRNA synthetases class I catalytic" evidence="12">
    <location>
        <begin position="121"/>
        <end position="198"/>
    </location>
</feature>
<dbReference type="GO" id="GO:0005524">
    <property type="term" value="F:ATP binding"/>
    <property type="evidence" value="ECO:0007669"/>
    <property type="project" value="UniProtKB-KW"/>
</dbReference>
<dbReference type="GO" id="GO:0006429">
    <property type="term" value="P:leucyl-tRNA aminoacylation"/>
    <property type="evidence" value="ECO:0007669"/>
    <property type="project" value="InterPro"/>
</dbReference>
<evidence type="ECO:0000313" key="14">
    <source>
        <dbReference type="EMBL" id="KAG5639352.1"/>
    </source>
</evidence>
<evidence type="ECO:0000256" key="8">
    <source>
        <dbReference type="ARBA" id="ARBA00022917"/>
    </source>
</evidence>
<dbReference type="Gene3D" id="3.40.50.620">
    <property type="entry name" value="HUPs"/>
    <property type="match status" value="1"/>
</dbReference>
<feature type="domain" description="Methionyl/Valyl/Leucyl/Isoleucyl-tRNA synthetase anticodon-binding" evidence="13">
    <location>
        <begin position="252"/>
        <end position="352"/>
    </location>
</feature>